<dbReference type="Pfam" id="PF23080">
    <property type="entry name" value="DUF7046"/>
    <property type="match status" value="1"/>
</dbReference>
<dbReference type="InterPro" id="IPR055474">
    <property type="entry name" value="DUF7046"/>
</dbReference>
<dbReference type="PANTHER" id="PTHR31149">
    <property type="entry name" value="EXPRESSED PROTEIN"/>
    <property type="match status" value="1"/>
</dbReference>
<comment type="caution">
    <text evidence="4">The sequence shown here is derived from an EMBL/GenBank/DDBJ whole genome shotgun (WGS) entry which is preliminary data.</text>
</comment>
<accession>A0A3S3N409</accession>
<dbReference type="InterPro" id="IPR056284">
    <property type="entry name" value="AIR9-like_A9"/>
</dbReference>
<evidence type="ECO:0000313" key="4">
    <source>
        <dbReference type="EMBL" id="RWR91887.1"/>
    </source>
</evidence>
<dbReference type="Gene3D" id="2.60.40.2700">
    <property type="match status" value="1"/>
</dbReference>
<reference evidence="4 5" key="1">
    <citation type="journal article" date="2019" name="Nat. Plants">
        <title>Stout camphor tree genome fills gaps in understanding of flowering plant genome evolution.</title>
        <authorList>
            <person name="Chaw S.M."/>
            <person name="Liu Y.C."/>
            <person name="Wu Y.W."/>
            <person name="Wang H.Y."/>
            <person name="Lin C.I."/>
            <person name="Wu C.S."/>
            <person name="Ke H.M."/>
            <person name="Chang L.Y."/>
            <person name="Hsu C.Y."/>
            <person name="Yang H.T."/>
            <person name="Sudianto E."/>
            <person name="Hsu M.H."/>
            <person name="Wu K.P."/>
            <person name="Wang L.N."/>
            <person name="Leebens-Mack J.H."/>
            <person name="Tsai I.J."/>
        </authorList>
    </citation>
    <scope>NUCLEOTIDE SEQUENCE [LARGE SCALE GENOMIC DNA]</scope>
    <source>
        <strain evidence="5">cv. Chaw 1501</strain>
        <tissue evidence="4">Young leaves</tissue>
    </source>
</reference>
<proteinExistence type="predicted"/>
<dbReference type="EMBL" id="QPKB01000009">
    <property type="protein sequence ID" value="RWR91887.1"/>
    <property type="molecule type" value="Genomic_DNA"/>
</dbReference>
<organism evidence="4 5">
    <name type="scientific">Cinnamomum micranthum f. kanehirae</name>
    <dbReference type="NCBI Taxonomy" id="337451"/>
    <lineage>
        <taxon>Eukaryota</taxon>
        <taxon>Viridiplantae</taxon>
        <taxon>Streptophyta</taxon>
        <taxon>Embryophyta</taxon>
        <taxon>Tracheophyta</taxon>
        <taxon>Spermatophyta</taxon>
        <taxon>Magnoliopsida</taxon>
        <taxon>Magnoliidae</taxon>
        <taxon>Laurales</taxon>
        <taxon>Lauraceae</taxon>
        <taxon>Cinnamomum</taxon>
    </lineage>
</organism>
<name>A0A3S3N409_9MAGN</name>
<dbReference type="PANTHER" id="PTHR31149:SF10">
    <property type="entry name" value="OS05G0100900 PROTEIN"/>
    <property type="match status" value="1"/>
</dbReference>
<evidence type="ECO:0000313" key="5">
    <source>
        <dbReference type="Proteomes" id="UP000283530"/>
    </source>
</evidence>
<protein>
    <submittedName>
        <fullName evidence="4">Uncharacterized protein</fullName>
    </submittedName>
</protein>
<dbReference type="Proteomes" id="UP000283530">
    <property type="component" value="Unassembled WGS sequence"/>
</dbReference>
<keyword evidence="5" id="KW-1185">Reference proteome</keyword>
<sequence>MMGSFNGNSRIESAFDRERRSPWNNPPINGGADNLVDRFSEIAISSEPPRDTLFQVMDAVLSAENTIRIQEEENNRLKTTLTRTTQELNKYKLDDSAGQETSADGALDVHIQGPYNVHFPVSPARNEEGSSPLYPRGTVLFHQNPFPKNEDPVLPTSVEIQHYSENSEVIGTMKVTPGGLAGVDNTGFSQISPSSRPFSPSRYQRQEEYDPEVNLSGQGLMQISETNNPTSLWKQEIQIHNEKSLLEKRIANMRMAFDQQQQDVVEAASKSISYRQDIVEENIRLTYALQAAQQERSTFLSSLLPLLQEYSLQPAVFDAQSIVGHLKFLFTHLQEMLSVVETVGADWEALGHRSHQNISIGVATKSSDHDILGRSSAAGRNSVQDAPAQPIVTQGNLQAFHFGEENSRRPAFSDLVSGNEIDDPEAVGFQNMREPSAHWGSGSPYLTPAHDDLNSSFSPYLPPVLEEPSSSFSEAAEDDPFPAIKDLQITGEAFPGREILACGYSINGTTSCNFEWVRHLENGSVNYIAGAKQPTYLVTADDVDSYLAIEVQPLDDRKRKGELVKVFANEQRKITCDSEMQKQIEKTLFDGQKSFEVLLSAGDQDIWEPAILAIKREGYSIKCNGTRGVVVTDKFSQSTYVEIPYGFHTGFVIHSSSGDEHLLRDADSSLLRDTIVLTMRLFIMRALEKRKGKKRGLFFK</sequence>
<dbReference type="GO" id="GO:0005886">
    <property type="term" value="C:plasma membrane"/>
    <property type="evidence" value="ECO:0007669"/>
    <property type="project" value="TreeGrafter"/>
</dbReference>
<dbReference type="OrthoDB" id="1937889at2759"/>
<keyword evidence="1" id="KW-0175">Coiled coil</keyword>
<dbReference type="AlphaFoldDB" id="A0A3S3N409"/>
<evidence type="ECO:0000259" key="3">
    <source>
        <dbReference type="Pfam" id="PF23197"/>
    </source>
</evidence>
<feature type="domain" description="DUF7046" evidence="2">
    <location>
        <begin position="601"/>
        <end position="694"/>
    </location>
</feature>
<evidence type="ECO:0000256" key="1">
    <source>
        <dbReference type="SAM" id="Coils"/>
    </source>
</evidence>
<dbReference type="Pfam" id="PF23197">
    <property type="entry name" value="IG_AIR9"/>
    <property type="match status" value="1"/>
</dbReference>
<evidence type="ECO:0000259" key="2">
    <source>
        <dbReference type="Pfam" id="PF23080"/>
    </source>
</evidence>
<dbReference type="FunFam" id="2.60.40.2700:FF:000001">
    <property type="entry name" value="Transmembrane protein"/>
    <property type="match status" value="1"/>
</dbReference>
<gene>
    <name evidence="4" type="ORF">CKAN_02106400</name>
</gene>
<feature type="coiled-coil region" evidence="1">
    <location>
        <begin position="60"/>
        <end position="94"/>
    </location>
</feature>
<feature type="domain" description="AIR9-like A9" evidence="3">
    <location>
        <begin position="484"/>
        <end position="566"/>
    </location>
</feature>